<keyword evidence="1" id="KW-0472">Membrane</keyword>
<gene>
    <name evidence="2" type="ORF">E6K74_10540</name>
    <name evidence="3" type="ORF">E6K77_09450</name>
</gene>
<dbReference type="AlphaFoldDB" id="A0A538SNR7"/>
<dbReference type="Proteomes" id="UP000317366">
    <property type="component" value="Unassembled WGS sequence"/>
</dbReference>
<evidence type="ECO:0000313" key="2">
    <source>
        <dbReference type="EMBL" id="TMQ53015.1"/>
    </source>
</evidence>
<feature type="transmembrane region" description="Helical" evidence="1">
    <location>
        <begin position="85"/>
        <end position="105"/>
    </location>
</feature>
<sequence length="165" mass="17903">MSPHMVLGFKLLHVLAVALFLGNITTGVFWKAHADRSRNPTIIGHTLEGLIQADRLFTMPPIIFILVGGFGAAIGGGFPILGTGWIFWSIVLFTISGFAFMMHVAPSQRGMLALVRKSGDSLDWAAYRSLSRRWEIWGSVALAAPALAAALMIMKPALPGLRDLF</sequence>
<evidence type="ECO:0000313" key="5">
    <source>
        <dbReference type="Proteomes" id="UP000319829"/>
    </source>
</evidence>
<evidence type="ECO:0000256" key="1">
    <source>
        <dbReference type="SAM" id="Phobius"/>
    </source>
</evidence>
<dbReference type="EMBL" id="VBOX01000090">
    <property type="protein sequence ID" value="TMQ61803.1"/>
    <property type="molecule type" value="Genomic_DNA"/>
</dbReference>
<dbReference type="EMBL" id="VBOU01000091">
    <property type="protein sequence ID" value="TMQ53015.1"/>
    <property type="molecule type" value="Genomic_DNA"/>
</dbReference>
<feature type="transmembrane region" description="Helical" evidence="1">
    <location>
        <begin position="136"/>
        <end position="154"/>
    </location>
</feature>
<organism evidence="2 5">
    <name type="scientific">Eiseniibacteriota bacterium</name>
    <dbReference type="NCBI Taxonomy" id="2212470"/>
    <lineage>
        <taxon>Bacteria</taxon>
        <taxon>Candidatus Eiseniibacteriota</taxon>
    </lineage>
</organism>
<protein>
    <submittedName>
        <fullName evidence="2">DUF2269 family protein</fullName>
    </submittedName>
</protein>
<accession>A0A538SNR7</accession>
<dbReference type="Proteomes" id="UP000319829">
    <property type="component" value="Unassembled WGS sequence"/>
</dbReference>
<feature type="transmembrane region" description="Helical" evidence="1">
    <location>
        <begin position="58"/>
        <end position="78"/>
    </location>
</feature>
<reference evidence="4 5" key="1">
    <citation type="journal article" date="2019" name="Nat. Microbiol.">
        <title>Mediterranean grassland soil C-N compound turnover is dependent on rainfall and depth, and is mediated by genomically divergent microorganisms.</title>
        <authorList>
            <person name="Diamond S."/>
            <person name="Andeer P.F."/>
            <person name="Li Z."/>
            <person name="Crits-Christoph A."/>
            <person name="Burstein D."/>
            <person name="Anantharaman K."/>
            <person name="Lane K.R."/>
            <person name="Thomas B.C."/>
            <person name="Pan C."/>
            <person name="Northen T.R."/>
            <person name="Banfield J.F."/>
        </authorList>
    </citation>
    <scope>NUCLEOTIDE SEQUENCE [LARGE SCALE GENOMIC DNA]</scope>
    <source>
        <strain evidence="2">WS_4</strain>
        <strain evidence="3">WS_7</strain>
    </source>
</reference>
<proteinExistence type="predicted"/>
<evidence type="ECO:0000313" key="3">
    <source>
        <dbReference type="EMBL" id="TMQ61803.1"/>
    </source>
</evidence>
<comment type="caution">
    <text evidence="2">The sequence shown here is derived from an EMBL/GenBank/DDBJ whole genome shotgun (WGS) entry which is preliminary data.</text>
</comment>
<name>A0A538SNR7_UNCEI</name>
<keyword evidence="1" id="KW-1133">Transmembrane helix</keyword>
<dbReference type="Pfam" id="PF10027">
    <property type="entry name" value="DUF2269"/>
    <property type="match status" value="1"/>
</dbReference>
<dbReference type="InterPro" id="IPR018729">
    <property type="entry name" value="DUF2269_transmembrane"/>
</dbReference>
<keyword evidence="1" id="KW-0812">Transmembrane</keyword>
<evidence type="ECO:0000313" key="4">
    <source>
        <dbReference type="Proteomes" id="UP000317366"/>
    </source>
</evidence>